<evidence type="ECO:0000313" key="3">
    <source>
        <dbReference type="Proteomes" id="UP001230207"/>
    </source>
</evidence>
<reference evidence="2 3" key="1">
    <citation type="submission" date="2023-07" db="EMBL/GenBank/DDBJ databases">
        <title>Genomic Encyclopedia of Type Strains, Phase IV (KMG-IV): sequencing the most valuable type-strain genomes for metagenomic binning, comparative biology and taxonomic classification.</title>
        <authorList>
            <person name="Goeker M."/>
        </authorList>
    </citation>
    <scope>NUCLEOTIDE SEQUENCE [LARGE SCALE GENOMIC DNA]</scope>
    <source>
        <strain evidence="2 3">DSM 1112</strain>
    </source>
</reference>
<proteinExistence type="predicted"/>
<dbReference type="EMBL" id="JAUSVF010000003">
    <property type="protein sequence ID" value="MDQ0323432.1"/>
    <property type="molecule type" value="Genomic_DNA"/>
</dbReference>
<gene>
    <name evidence="2" type="ORF">QO002_005638</name>
</gene>
<keyword evidence="3" id="KW-1185">Reference proteome</keyword>
<sequence length="74" mass="7631">MDAGNTAPMTGLKVVELARILAGPRRSPISARRSSRSKARPATITAAGAPLHRAPHGKGGTETVAAYFHAANRG</sequence>
<name>A0ABU0BZP7_9HYPH</name>
<comment type="caution">
    <text evidence="2">The sequence shown here is derived from an EMBL/GenBank/DDBJ whole genome shotgun (WGS) entry which is preliminary data.</text>
</comment>
<evidence type="ECO:0000313" key="2">
    <source>
        <dbReference type="EMBL" id="MDQ0323432.1"/>
    </source>
</evidence>
<protein>
    <submittedName>
        <fullName evidence="2">Crotonobetainyl-CoA:carnitine CoA-transferase CaiB-like acyl-CoA transferase</fullName>
    </submittedName>
</protein>
<evidence type="ECO:0000256" key="1">
    <source>
        <dbReference type="SAM" id="MobiDB-lite"/>
    </source>
</evidence>
<organism evidence="2 3">
    <name type="scientific">Pararhizobium capsulatum DSM 1112</name>
    <dbReference type="NCBI Taxonomy" id="1121113"/>
    <lineage>
        <taxon>Bacteria</taxon>
        <taxon>Pseudomonadati</taxon>
        <taxon>Pseudomonadota</taxon>
        <taxon>Alphaproteobacteria</taxon>
        <taxon>Hyphomicrobiales</taxon>
        <taxon>Rhizobiaceae</taxon>
        <taxon>Rhizobium/Agrobacterium group</taxon>
        <taxon>Pararhizobium</taxon>
    </lineage>
</organism>
<accession>A0ABU0BZP7</accession>
<feature type="region of interest" description="Disordered" evidence="1">
    <location>
        <begin position="26"/>
        <end position="60"/>
    </location>
</feature>
<dbReference type="Proteomes" id="UP001230207">
    <property type="component" value="Unassembled WGS sequence"/>
</dbReference>